<dbReference type="Pfam" id="PF14532">
    <property type="entry name" value="Sigma54_activ_2"/>
    <property type="match status" value="1"/>
</dbReference>
<dbReference type="PROSITE" id="PS50045">
    <property type="entry name" value="SIGMA54_INTERACT_4"/>
    <property type="match status" value="1"/>
</dbReference>
<evidence type="ECO:0000256" key="7">
    <source>
        <dbReference type="PROSITE-ProRule" id="PRU00169"/>
    </source>
</evidence>
<reference evidence="10 11" key="1">
    <citation type="journal article" date="2014" name="Genome Announc.">
        <title>Draft Genome Sequences of Two Isolates of the Roseobacter Group, Sulfitobacter sp. Strains 3SOLIMAR09 and 1FIGIMAR09, from Harbors of Mallorca Island (Mediterranean Sea).</title>
        <authorList>
            <person name="Mas-Llado M."/>
            <person name="Pina-Villalonga J.M."/>
            <person name="Brunet-Galmes I."/>
            <person name="Nogales B."/>
            <person name="Bosch R."/>
        </authorList>
    </citation>
    <scope>NUCLEOTIDE SEQUENCE [LARGE SCALE GENOMIC DNA]</scope>
    <source>
        <strain evidence="10 11">1FIGIMAR09</strain>
    </source>
</reference>
<dbReference type="InterPro" id="IPR027417">
    <property type="entry name" value="P-loop_NTPase"/>
</dbReference>
<protein>
    <submittedName>
        <fullName evidence="10">Chemotaxis protein CheY</fullName>
    </submittedName>
</protein>
<feature type="modified residue" description="4-aspartylphosphate" evidence="7">
    <location>
        <position position="53"/>
    </location>
</feature>
<dbReference type="SUPFAM" id="SSF52540">
    <property type="entry name" value="P-loop containing nucleoside triphosphate hydrolases"/>
    <property type="match status" value="1"/>
</dbReference>
<accession>A0A061SQY0</accession>
<dbReference type="Pfam" id="PF02954">
    <property type="entry name" value="HTH_8"/>
    <property type="match status" value="1"/>
</dbReference>
<dbReference type="EMBL" id="JEMU01000007">
    <property type="protein sequence ID" value="KAJ03267.1"/>
    <property type="molecule type" value="Genomic_DNA"/>
</dbReference>
<dbReference type="PANTHER" id="PTHR32071:SF57">
    <property type="entry name" value="C4-DICARBOXYLATE TRANSPORT TRANSCRIPTIONAL REGULATORY PROTEIN DCTD"/>
    <property type="match status" value="1"/>
</dbReference>
<evidence type="ECO:0000256" key="4">
    <source>
        <dbReference type="ARBA" id="ARBA00023012"/>
    </source>
</evidence>
<dbReference type="InterPro" id="IPR058031">
    <property type="entry name" value="AAA_lid_NorR"/>
</dbReference>
<dbReference type="PRINTS" id="PR01590">
    <property type="entry name" value="HTHFIS"/>
</dbReference>
<evidence type="ECO:0000256" key="6">
    <source>
        <dbReference type="ARBA" id="ARBA00023163"/>
    </source>
</evidence>
<keyword evidence="2" id="KW-0547">Nucleotide-binding</keyword>
<name>A0A061SQY0_9RHOB</name>
<dbReference type="PROSITE" id="PS50110">
    <property type="entry name" value="RESPONSE_REGULATORY"/>
    <property type="match status" value="1"/>
</dbReference>
<dbReference type="InterPro" id="IPR001789">
    <property type="entry name" value="Sig_transdc_resp-reg_receiver"/>
</dbReference>
<dbReference type="InterPro" id="IPR002197">
    <property type="entry name" value="HTH_Fis"/>
</dbReference>
<dbReference type="Pfam" id="PF00072">
    <property type="entry name" value="Response_reg"/>
    <property type="match status" value="1"/>
</dbReference>
<gene>
    <name evidence="10" type="ORF">PM02_10275</name>
</gene>
<dbReference type="Gene3D" id="1.10.8.60">
    <property type="match status" value="1"/>
</dbReference>
<evidence type="ECO:0000256" key="1">
    <source>
        <dbReference type="ARBA" id="ARBA00022553"/>
    </source>
</evidence>
<evidence type="ECO:0000313" key="10">
    <source>
        <dbReference type="EMBL" id="KAJ03267.1"/>
    </source>
</evidence>
<dbReference type="Pfam" id="PF25601">
    <property type="entry name" value="AAA_lid_14"/>
    <property type="match status" value="1"/>
</dbReference>
<keyword evidence="4" id="KW-0902">Two-component regulatory system</keyword>
<keyword evidence="6" id="KW-0804">Transcription</keyword>
<feature type="domain" description="Response regulatory" evidence="9">
    <location>
        <begin position="4"/>
        <end position="118"/>
    </location>
</feature>
<evidence type="ECO:0000256" key="3">
    <source>
        <dbReference type="ARBA" id="ARBA00022840"/>
    </source>
</evidence>
<dbReference type="InterPro" id="IPR002078">
    <property type="entry name" value="Sigma_54_int"/>
</dbReference>
<dbReference type="Gene3D" id="3.40.50.300">
    <property type="entry name" value="P-loop containing nucleotide triphosphate hydrolases"/>
    <property type="match status" value="1"/>
</dbReference>
<dbReference type="GO" id="GO:0006355">
    <property type="term" value="P:regulation of DNA-templated transcription"/>
    <property type="evidence" value="ECO:0007669"/>
    <property type="project" value="InterPro"/>
</dbReference>
<keyword evidence="11" id="KW-1185">Reference proteome</keyword>
<organism evidence="10 11">
    <name type="scientific">Sulfitobacter mediterraneus</name>
    <dbReference type="NCBI Taxonomy" id="83219"/>
    <lineage>
        <taxon>Bacteria</taxon>
        <taxon>Pseudomonadati</taxon>
        <taxon>Pseudomonadota</taxon>
        <taxon>Alphaproteobacteria</taxon>
        <taxon>Rhodobacterales</taxon>
        <taxon>Roseobacteraceae</taxon>
        <taxon>Sulfitobacter</taxon>
    </lineage>
</organism>
<dbReference type="Gene3D" id="3.40.50.2300">
    <property type="match status" value="1"/>
</dbReference>
<dbReference type="InterPro" id="IPR009057">
    <property type="entry name" value="Homeodomain-like_sf"/>
</dbReference>
<evidence type="ECO:0000313" key="11">
    <source>
        <dbReference type="Proteomes" id="UP000027337"/>
    </source>
</evidence>
<dbReference type="SUPFAM" id="SSF52172">
    <property type="entry name" value="CheY-like"/>
    <property type="match status" value="1"/>
</dbReference>
<dbReference type="eggNOG" id="COG2204">
    <property type="taxonomic scope" value="Bacteria"/>
</dbReference>
<feature type="domain" description="Sigma-54 factor interaction" evidence="8">
    <location>
        <begin position="144"/>
        <end position="342"/>
    </location>
</feature>
<dbReference type="RefSeq" id="WP_037907938.1">
    <property type="nucleotide sequence ID" value="NZ_JEMU01000007.1"/>
</dbReference>
<evidence type="ECO:0000256" key="5">
    <source>
        <dbReference type="ARBA" id="ARBA00023015"/>
    </source>
</evidence>
<keyword evidence="5" id="KW-0805">Transcription regulation</keyword>
<dbReference type="AlphaFoldDB" id="A0A061SQY0"/>
<dbReference type="GO" id="GO:0043565">
    <property type="term" value="F:sequence-specific DNA binding"/>
    <property type="evidence" value="ECO:0007669"/>
    <property type="project" value="InterPro"/>
</dbReference>
<evidence type="ECO:0000256" key="2">
    <source>
        <dbReference type="ARBA" id="ARBA00022741"/>
    </source>
</evidence>
<evidence type="ECO:0000259" key="8">
    <source>
        <dbReference type="PROSITE" id="PS50045"/>
    </source>
</evidence>
<dbReference type="FunFam" id="3.40.50.2300:FF:000018">
    <property type="entry name" value="DNA-binding transcriptional regulator NtrC"/>
    <property type="match status" value="1"/>
</dbReference>
<dbReference type="SMART" id="SM00448">
    <property type="entry name" value="REC"/>
    <property type="match status" value="1"/>
</dbReference>
<dbReference type="Gene3D" id="1.10.10.60">
    <property type="entry name" value="Homeodomain-like"/>
    <property type="match status" value="1"/>
</dbReference>
<dbReference type="GO" id="GO:0005524">
    <property type="term" value="F:ATP binding"/>
    <property type="evidence" value="ECO:0007669"/>
    <property type="project" value="UniProtKB-KW"/>
</dbReference>
<keyword evidence="3" id="KW-0067">ATP-binding</keyword>
<comment type="caution">
    <text evidence="10">The sequence shown here is derived from an EMBL/GenBank/DDBJ whole genome shotgun (WGS) entry which is preliminary data.</text>
</comment>
<dbReference type="STRING" id="83219.PM02_10275"/>
<dbReference type="SUPFAM" id="SSF46689">
    <property type="entry name" value="Homeodomain-like"/>
    <property type="match status" value="1"/>
</dbReference>
<dbReference type="Proteomes" id="UP000027337">
    <property type="component" value="Unassembled WGS sequence"/>
</dbReference>
<proteinExistence type="predicted"/>
<dbReference type="CDD" id="cd17549">
    <property type="entry name" value="REC_DctD-like"/>
    <property type="match status" value="1"/>
</dbReference>
<keyword evidence="1 7" id="KW-0597">Phosphoprotein</keyword>
<dbReference type="PANTHER" id="PTHR32071">
    <property type="entry name" value="TRANSCRIPTIONAL REGULATORY PROTEIN"/>
    <property type="match status" value="1"/>
</dbReference>
<dbReference type="InterPro" id="IPR011006">
    <property type="entry name" value="CheY-like_superfamily"/>
</dbReference>
<evidence type="ECO:0000259" key="9">
    <source>
        <dbReference type="PROSITE" id="PS50110"/>
    </source>
</evidence>
<dbReference type="GO" id="GO:0000160">
    <property type="term" value="P:phosphorelay signal transduction system"/>
    <property type="evidence" value="ECO:0007669"/>
    <property type="project" value="UniProtKB-KW"/>
</dbReference>
<sequence length="409" mass="43906">MTGQVLLVDDDAAVREALAQTLELAEITAITAGSFVAAKDRITAGFDGVILSDIRMPGRDGFHLLDYAQKQDADLPVILLTGEGDIPMAVAAMGQGAFGFLEKPCAPADLLGVLERALKTRALVLENRRLLQLVETGDPAARMLFGTSAMAEALRKRVRLVAQTEEDVLVNGAPGSGTSKVAEVIHLSSARSKAPFVKRAAAGLTAETLAQAVQEADGGSLFVDEITHLSPQLQLTLSETGSPAEGVRLMVGNTRDLKAEVNAGRFNADLYYRMEGLSVRIPSLAERPEDIPVMFRRYVDQAAEQAGLQKPDVTPEVVAGLMRRDWPGNARSLMSVAMRFVMGLPDDVAPDAALGLNEQMSLVEKSLLEAALRRAGGQASAAAEALKLPRKTFYDKLARYGIRPEDFRQ</sequence>